<evidence type="ECO:0000256" key="4">
    <source>
        <dbReference type="ARBA" id="ARBA00022884"/>
    </source>
</evidence>
<dbReference type="AlphaFoldDB" id="A0A2M7H2W8"/>
<feature type="binding site" evidence="5">
    <location>
        <position position="141"/>
    </location>
    <ligand>
        <name>S-adenosyl-L-methionine</name>
        <dbReference type="ChEBI" id="CHEBI:59789"/>
    </ligand>
</feature>
<name>A0A2M7H2W8_9BACT</name>
<dbReference type="GO" id="GO:0003723">
    <property type="term" value="F:RNA binding"/>
    <property type="evidence" value="ECO:0007669"/>
    <property type="project" value="UniProtKB-UniRule"/>
</dbReference>
<proteinExistence type="inferred from homology"/>
<comment type="caution">
    <text evidence="7">The sequence shown here is derived from an EMBL/GenBank/DDBJ whole genome shotgun (WGS) entry which is preliminary data.</text>
</comment>
<gene>
    <name evidence="7" type="ORF">COW24_04455</name>
</gene>
<dbReference type="CDD" id="cd02440">
    <property type="entry name" value="AdoMet_MTases"/>
    <property type="match status" value="1"/>
</dbReference>
<evidence type="ECO:0000313" key="8">
    <source>
        <dbReference type="Proteomes" id="UP000230292"/>
    </source>
</evidence>
<dbReference type="Gene3D" id="3.40.50.150">
    <property type="entry name" value="Vaccinia Virus protein VP39"/>
    <property type="match status" value="1"/>
</dbReference>
<dbReference type="InterPro" id="IPR029063">
    <property type="entry name" value="SAM-dependent_MTases_sf"/>
</dbReference>
<dbReference type="InterPro" id="IPR023267">
    <property type="entry name" value="RCMT"/>
</dbReference>
<organism evidence="7 8">
    <name type="scientific">Candidatus Kerfeldbacteria bacterium CG15_BIG_FIL_POST_REV_8_21_14_020_45_12</name>
    <dbReference type="NCBI Taxonomy" id="2014247"/>
    <lineage>
        <taxon>Bacteria</taxon>
        <taxon>Candidatus Kerfeldiibacteriota</taxon>
    </lineage>
</organism>
<dbReference type="PRINTS" id="PR02008">
    <property type="entry name" value="RCMTFAMILY"/>
</dbReference>
<evidence type="ECO:0000256" key="2">
    <source>
        <dbReference type="ARBA" id="ARBA00022679"/>
    </source>
</evidence>
<evidence type="ECO:0000313" key="7">
    <source>
        <dbReference type="EMBL" id="PIW36582.1"/>
    </source>
</evidence>
<evidence type="ECO:0000259" key="6">
    <source>
        <dbReference type="PROSITE" id="PS51686"/>
    </source>
</evidence>
<dbReference type="PROSITE" id="PS51686">
    <property type="entry name" value="SAM_MT_RSMB_NOP"/>
    <property type="match status" value="1"/>
</dbReference>
<keyword evidence="1 5" id="KW-0489">Methyltransferase</keyword>
<keyword evidence="3 5" id="KW-0949">S-adenosyl-L-methionine</keyword>
<dbReference type="GO" id="GO:0008173">
    <property type="term" value="F:RNA methyltransferase activity"/>
    <property type="evidence" value="ECO:0007669"/>
    <property type="project" value="InterPro"/>
</dbReference>
<evidence type="ECO:0000256" key="5">
    <source>
        <dbReference type="PROSITE-ProRule" id="PRU01023"/>
    </source>
</evidence>
<dbReference type="PANTHER" id="PTHR22807:SF30">
    <property type="entry name" value="28S RRNA (CYTOSINE(4447)-C(5))-METHYLTRANSFERASE-RELATED"/>
    <property type="match status" value="1"/>
</dbReference>
<evidence type="ECO:0000256" key="3">
    <source>
        <dbReference type="ARBA" id="ARBA00022691"/>
    </source>
</evidence>
<sequence length="315" mass="35225">MKSRIEGKVAFLEYYQNLFPETDEADSMFASLSRSTQPILRFNIKDSSTLQSQWQRLGLTWQTLSWFPTAVLWPPEAPLGTDLPGHSNHLIYAMNASSLLPALALDAQPGERILDACAAPGGKTLLIAETMQGQGELIANDSSPARRHRLQAVLSDYNQAWVTTQGKKAETIYQRQPNYFDRILLDAPCSSEKHVWNKPERLAQWTPARTKQLAQRQLALISGLFEAVKIGGRLVYATCAISRKEDEEVIARLLKKKKDRIALEPWPSHLPHGLPLPGSGLTAVEEASLCRILPHQLVQADNWDPMFIAIITRLA</sequence>
<feature type="domain" description="SAM-dependent MTase RsmB/NOP-type" evidence="6">
    <location>
        <begin position="11"/>
        <end position="314"/>
    </location>
</feature>
<feature type="binding site" evidence="5">
    <location>
        <position position="186"/>
    </location>
    <ligand>
        <name>S-adenosyl-L-methionine</name>
        <dbReference type="ChEBI" id="CHEBI:59789"/>
    </ligand>
</feature>
<comment type="similarity">
    <text evidence="5">Belongs to the class I-like SAM-binding methyltransferase superfamily. RsmB/NOP family.</text>
</comment>
<dbReference type="InterPro" id="IPR049560">
    <property type="entry name" value="MeTrfase_RsmB-F_NOP2_cat"/>
</dbReference>
<dbReference type="Pfam" id="PF01189">
    <property type="entry name" value="Methyltr_RsmB-F"/>
    <property type="match status" value="1"/>
</dbReference>
<dbReference type="SUPFAM" id="SSF53335">
    <property type="entry name" value="S-adenosyl-L-methionine-dependent methyltransferases"/>
    <property type="match status" value="1"/>
</dbReference>
<feature type="active site" description="Nucleophile" evidence="5">
    <location>
        <position position="239"/>
    </location>
</feature>
<reference evidence="7 8" key="1">
    <citation type="submission" date="2017-09" db="EMBL/GenBank/DDBJ databases">
        <title>Depth-based differentiation of microbial function through sediment-hosted aquifers and enrichment of novel symbionts in the deep terrestrial subsurface.</title>
        <authorList>
            <person name="Probst A.J."/>
            <person name="Ladd B."/>
            <person name="Jarett J.K."/>
            <person name="Geller-Mcgrath D.E."/>
            <person name="Sieber C.M."/>
            <person name="Emerson J.B."/>
            <person name="Anantharaman K."/>
            <person name="Thomas B.C."/>
            <person name="Malmstrom R."/>
            <person name="Stieglmeier M."/>
            <person name="Klingl A."/>
            <person name="Woyke T."/>
            <person name="Ryan C.M."/>
            <person name="Banfield J.F."/>
        </authorList>
    </citation>
    <scope>NUCLEOTIDE SEQUENCE [LARGE SCALE GENOMIC DNA]</scope>
    <source>
        <strain evidence="7">CG15_BIG_FIL_POST_REV_8_21_14_020_45_12</strain>
    </source>
</reference>
<feature type="binding site" evidence="5">
    <location>
        <begin position="117"/>
        <end position="123"/>
    </location>
    <ligand>
        <name>S-adenosyl-L-methionine</name>
        <dbReference type="ChEBI" id="CHEBI:59789"/>
    </ligand>
</feature>
<dbReference type="EMBL" id="PFGC01000046">
    <property type="protein sequence ID" value="PIW36582.1"/>
    <property type="molecule type" value="Genomic_DNA"/>
</dbReference>
<evidence type="ECO:0000256" key="1">
    <source>
        <dbReference type="ARBA" id="ARBA00022603"/>
    </source>
</evidence>
<dbReference type="PANTHER" id="PTHR22807">
    <property type="entry name" value="NOP2 YEAST -RELATED NOL1/NOP2/FMU SUN DOMAIN-CONTAINING"/>
    <property type="match status" value="1"/>
</dbReference>
<dbReference type="GO" id="GO:0001510">
    <property type="term" value="P:RNA methylation"/>
    <property type="evidence" value="ECO:0007669"/>
    <property type="project" value="InterPro"/>
</dbReference>
<dbReference type="Proteomes" id="UP000230292">
    <property type="component" value="Unassembled WGS sequence"/>
</dbReference>
<keyword evidence="4 5" id="KW-0694">RNA-binding</keyword>
<keyword evidence="2 5" id="KW-0808">Transferase</keyword>
<dbReference type="InterPro" id="IPR001678">
    <property type="entry name" value="MeTrfase_RsmB-F_NOP2_dom"/>
</dbReference>
<accession>A0A2M7H2W8</accession>
<comment type="caution">
    <text evidence="5">Lacks conserved residue(s) required for the propagation of feature annotation.</text>
</comment>
<protein>
    <recommendedName>
        <fullName evidence="6">SAM-dependent MTase RsmB/NOP-type domain-containing protein</fullName>
    </recommendedName>
</protein>